<dbReference type="NCBIfam" id="TIGR00326">
    <property type="entry name" value="eubact_ribD"/>
    <property type="match status" value="1"/>
</dbReference>
<evidence type="ECO:0000256" key="14">
    <source>
        <dbReference type="ARBA" id="ARBA00049886"/>
    </source>
</evidence>
<dbReference type="OrthoDB" id="9800865at2"/>
<comment type="similarity">
    <text evidence="5 15">In the C-terminal section; belongs to the HTP reductase family.</text>
</comment>
<evidence type="ECO:0000256" key="13">
    <source>
        <dbReference type="ARBA" id="ARBA00049861"/>
    </source>
</evidence>
<evidence type="ECO:0000256" key="5">
    <source>
        <dbReference type="ARBA" id="ARBA00007417"/>
    </source>
</evidence>
<keyword evidence="7 15" id="KW-0479">Metal-binding</keyword>
<feature type="binding site" evidence="17">
    <location>
        <position position="153"/>
    </location>
    <ligand>
        <name>NADP(+)</name>
        <dbReference type="ChEBI" id="CHEBI:58349"/>
    </ligand>
</feature>
<evidence type="ECO:0000256" key="12">
    <source>
        <dbReference type="ARBA" id="ARBA00023268"/>
    </source>
</evidence>
<keyword evidence="12" id="KW-0511">Multifunctional enzyme</keyword>
<evidence type="ECO:0000256" key="10">
    <source>
        <dbReference type="ARBA" id="ARBA00022857"/>
    </source>
</evidence>
<evidence type="ECO:0000256" key="2">
    <source>
        <dbReference type="ARBA" id="ARBA00004882"/>
    </source>
</evidence>
<feature type="binding site" evidence="17">
    <location>
        <position position="167"/>
    </location>
    <ligand>
        <name>substrate</name>
    </ligand>
</feature>
<feature type="binding site" evidence="17">
    <location>
        <begin position="296"/>
        <end position="302"/>
    </location>
    <ligand>
        <name>NADP(+)</name>
        <dbReference type="ChEBI" id="CHEBI:58349"/>
    </ligand>
</feature>
<evidence type="ECO:0000256" key="7">
    <source>
        <dbReference type="ARBA" id="ARBA00022723"/>
    </source>
</evidence>
<feature type="binding site" evidence="17">
    <location>
        <position position="183"/>
    </location>
    <ligand>
        <name>substrate</name>
    </ligand>
</feature>
<keyword evidence="10 15" id="KW-0521">NADP</keyword>
<sequence length="373" mass="41646">MDVQYMKRAIELAQKGWGKTRPNPLVGAVIVKGDKIIAEGFHQAYGRDHAEVDALKKINFNGEGATLYVNLEPCSHYGKTPPCTEAIIKSGIKKVVVAMKDPNPLVAGKGLKILRENGIEVVSGILEKEARELNEIFIKYITTNIPFCIMKVAMTLDGKIATYNGDSKWITDEDSRNYVHHIRSRISSIMVGINTILYDNPQLNIRIKGLEVNQPLRVIVDSQLRIPLDSNVVKTADQQRTLIATTEFVSSEKISRLEEKNVEVLTIQDINGRVDLQQLMIELGIRKIDSVLLEGGGTLNYSALESNIVDKIMVFIAPKILGGRNAITSVEGQGKPYVKEAFQLKNLTIRSFRKDVLIEGYIEGKDKYVYGNY</sequence>
<dbReference type="GO" id="GO:0008703">
    <property type="term" value="F:5-amino-6-(5-phosphoribosylamino)uracil reductase activity"/>
    <property type="evidence" value="ECO:0007669"/>
    <property type="project" value="UniProtKB-EC"/>
</dbReference>
<evidence type="ECO:0000256" key="6">
    <source>
        <dbReference type="ARBA" id="ARBA00022619"/>
    </source>
</evidence>
<dbReference type="InterPro" id="IPR024072">
    <property type="entry name" value="DHFR-like_dom_sf"/>
</dbReference>
<reference evidence="21" key="1">
    <citation type="submission" date="2016-11" db="EMBL/GenBank/DDBJ databases">
        <authorList>
            <person name="Varghese N."/>
            <person name="Submissions S."/>
        </authorList>
    </citation>
    <scope>NUCLEOTIDE SEQUENCE [LARGE SCALE GENOMIC DNA]</scope>
    <source>
        <strain evidence="21">DSM 14826</strain>
    </source>
</reference>
<feature type="binding site" evidence="18">
    <location>
        <position position="74"/>
    </location>
    <ligand>
        <name>Zn(2+)</name>
        <dbReference type="ChEBI" id="CHEBI:29105"/>
        <note>catalytic</note>
    </ligand>
</feature>
<comment type="cofactor">
    <cofactor evidence="15 18">
        <name>Zn(2+)</name>
        <dbReference type="ChEBI" id="CHEBI:29105"/>
    </cofactor>
    <text evidence="15 18">Binds 1 zinc ion.</text>
</comment>
<evidence type="ECO:0000256" key="11">
    <source>
        <dbReference type="ARBA" id="ARBA00023002"/>
    </source>
</evidence>
<keyword evidence="21" id="KW-1185">Reference proteome</keyword>
<dbReference type="GO" id="GO:0008835">
    <property type="term" value="F:diaminohydroxyphosphoribosylaminopyrimidine deaminase activity"/>
    <property type="evidence" value="ECO:0007669"/>
    <property type="project" value="UniProtKB-EC"/>
</dbReference>
<keyword evidence="11 15" id="KW-0560">Oxidoreductase</keyword>
<comment type="pathway">
    <text evidence="2 15">Cofactor biosynthesis; riboflavin biosynthesis; 5-amino-6-(D-ribitylamino)uracil from GTP: step 2/4.</text>
</comment>
<name>A0A1M6QER5_9FIRM</name>
<feature type="binding site" evidence="17">
    <location>
        <position position="203"/>
    </location>
    <ligand>
        <name>substrate</name>
    </ligand>
</feature>
<dbReference type="PIRSF" id="PIRSF006769">
    <property type="entry name" value="RibD"/>
    <property type="match status" value="1"/>
</dbReference>
<dbReference type="InterPro" id="IPR050765">
    <property type="entry name" value="Riboflavin_Biosynth_HTPR"/>
</dbReference>
<organism evidence="20 21">
    <name type="scientific">Anaerobranca californiensis DSM 14826</name>
    <dbReference type="NCBI Taxonomy" id="1120989"/>
    <lineage>
        <taxon>Bacteria</taxon>
        <taxon>Bacillati</taxon>
        <taxon>Bacillota</taxon>
        <taxon>Clostridia</taxon>
        <taxon>Eubacteriales</taxon>
        <taxon>Proteinivoracaceae</taxon>
        <taxon>Anaerobranca</taxon>
    </lineage>
</organism>
<feature type="binding site" evidence="17">
    <location>
        <position position="169"/>
    </location>
    <ligand>
        <name>NADP(+)</name>
        <dbReference type="ChEBI" id="CHEBI:58349"/>
    </ligand>
</feature>
<dbReference type="FunFam" id="3.40.140.10:FF:000025">
    <property type="entry name" value="Riboflavin biosynthesis protein RibD"/>
    <property type="match status" value="1"/>
</dbReference>
<dbReference type="InterPro" id="IPR016193">
    <property type="entry name" value="Cytidine_deaminase-like"/>
</dbReference>
<dbReference type="PANTHER" id="PTHR38011">
    <property type="entry name" value="DIHYDROFOLATE REDUCTASE FAMILY PROTEIN (AFU_ORTHOLOGUE AFUA_8G06820)"/>
    <property type="match status" value="1"/>
</dbReference>
<evidence type="ECO:0000256" key="1">
    <source>
        <dbReference type="ARBA" id="ARBA00002151"/>
    </source>
</evidence>
<dbReference type="Gene3D" id="3.40.430.10">
    <property type="entry name" value="Dihydrofolate Reductase, subunit A"/>
    <property type="match status" value="1"/>
</dbReference>
<dbReference type="GO" id="GO:0050661">
    <property type="term" value="F:NADP binding"/>
    <property type="evidence" value="ECO:0007669"/>
    <property type="project" value="InterPro"/>
</dbReference>
<keyword evidence="6 15" id="KW-0686">Riboflavin biosynthesis</keyword>
<comment type="catalytic activity">
    <reaction evidence="14 15">
        <text>2,5-diamino-6-hydroxy-4-(5-phosphoribosylamino)-pyrimidine + H2O + H(+) = 5-amino-6-(5-phospho-D-ribosylamino)uracil + NH4(+)</text>
        <dbReference type="Rhea" id="RHEA:21868"/>
        <dbReference type="ChEBI" id="CHEBI:15377"/>
        <dbReference type="ChEBI" id="CHEBI:15378"/>
        <dbReference type="ChEBI" id="CHEBI:28938"/>
        <dbReference type="ChEBI" id="CHEBI:58453"/>
        <dbReference type="ChEBI" id="CHEBI:58614"/>
        <dbReference type="EC" id="3.5.4.26"/>
    </reaction>
</comment>
<feature type="active site" description="Proton donor" evidence="16">
    <location>
        <position position="51"/>
    </location>
</feature>
<comment type="pathway">
    <text evidence="3 15">Cofactor biosynthesis; riboflavin biosynthesis; 5-amino-6-(D-ribitylamino)uracil from GTP: step 3/4.</text>
</comment>
<dbReference type="PROSITE" id="PS51747">
    <property type="entry name" value="CYT_DCMP_DEAMINASES_2"/>
    <property type="match status" value="1"/>
</dbReference>
<dbReference type="Gene3D" id="3.40.140.10">
    <property type="entry name" value="Cytidine Deaminase, domain 2"/>
    <property type="match status" value="1"/>
</dbReference>
<evidence type="ECO:0000256" key="16">
    <source>
        <dbReference type="PIRSR" id="PIRSR006769-1"/>
    </source>
</evidence>
<evidence type="ECO:0000256" key="8">
    <source>
        <dbReference type="ARBA" id="ARBA00022801"/>
    </source>
</evidence>
<dbReference type="NCBIfam" id="TIGR00227">
    <property type="entry name" value="ribD_Cterm"/>
    <property type="match status" value="1"/>
</dbReference>
<feature type="binding site" evidence="17">
    <location>
        <position position="222"/>
    </location>
    <ligand>
        <name>NADP(+)</name>
        <dbReference type="ChEBI" id="CHEBI:58349"/>
    </ligand>
</feature>
<dbReference type="RefSeq" id="WP_072907982.1">
    <property type="nucleotide sequence ID" value="NZ_FRAI01000020.1"/>
</dbReference>
<feature type="domain" description="CMP/dCMP-type deaminase" evidence="19">
    <location>
        <begin position="1"/>
        <end position="122"/>
    </location>
</feature>
<feature type="binding site" evidence="18">
    <location>
        <position position="83"/>
    </location>
    <ligand>
        <name>Zn(2+)</name>
        <dbReference type="ChEBI" id="CHEBI:29105"/>
        <note>catalytic</note>
    </ligand>
</feature>
<evidence type="ECO:0000256" key="9">
    <source>
        <dbReference type="ARBA" id="ARBA00022833"/>
    </source>
</evidence>
<dbReference type="GO" id="GO:0008270">
    <property type="term" value="F:zinc ion binding"/>
    <property type="evidence" value="ECO:0007669"/>
    <property type="project" value="InterPro"/>
</dbReference>
<evidence type="ECO:0000259" key="19">
    <source>
        <dbReference type="PROSITE" id="PS51747"/>
    </source>
</evidence>
<dbReference type="PANTHER" id="PTHR38011:SF7">
    <property type="entry name" value="2,5-DIAMINO-6-RIBOSYLAMINO-4(3H)-PYRIMIDINONE 5'-PHOSPHATE REDUCTASE"/>
    <property type="match status" value="1"/>
</dbReference>
<keyword evidence="9 15" id="KW-0862">Zinc</keyword>
<feature type="binding site" evidence="17">
    <location>
        <position position="294"/>
    </location>
    <ligand>
        <name>substrate</name>
    </ligand>
</feature>
<protein>
    <recommendedName>
        <fullName evidence="15">Riboflavin biosynthesis protein RibD</fullName>
    </recommendedName>
    <domain>
        <recommendedName>
            <fullName evidence="15">Diaminohydroxyphosphoribosylaminopyrimidine deaminase</fullName>
            <shortName evidence="15">DRAP deaminase</shortName>
            <ecNumber evidence="15">3.5.4.26</ecNumber>
        </recommendedName>
        <alternativeName>
            <fullName evidence="15">Riboflavin-specific deaminase</fullName>
        </alternativeName>
    </domain>
    <domain>
        <recommendedName>
            <fullName evidence="15">5-amino-6-(5-phosphoribosylamino)uracil reductase</fullName>
            <ecNumber evidence="15">1.1.1.193</ecNumber>
        </recommendedName>
        <alternativeName>
            <fullName evidence="15">HTP reductase</fullName>
        </alternativeName>
    </domain>
</protein>
<dbReference type="InterPro" id="IPR002125">
    <property type="entry name" value="CMP_dCMP_dom"/>
</dbReference>
<dbReference type="Pfam" id="PF01872">
    <property type="entry name" value="RibD_C"/>
    <property type="match status" value="1"/>
</dbReference>
<dbReference type="SUPFAM" id="SSF53597">
    <property type="entry name" value="Dihydrofolate reductase-like"/>
    <property type="match status" value="1"/>
</dbReference>
<accession>A0A1M6QER5</accession>
<evidence type="ECO:0000313" key="21">
    <source>
        <dbReference type="Proteomes" id="UP000243547"/>
    </source>
</evidence>
<dbReference type="Proteomes" id="UP000243547">
    <property type="component" value="Unassembled WGS sequence"/>
</dbReference>
<dbReference type="EMBL" id="FRAI01000020">
    <property type="protein sequence ID" value="SHK18804.1"/>
    <property type="molecule type" value="Genomic_DNA"/>
</dbReference>
<dbReference type="EC" id="1.1.1.193" evidence="15"/>
<evidence type="ECO:0000256" key="18">
    <source>
        <dbReference type="PIRSR" id="PIRSR006769-3"/>
    </source>
</evidence>
<evidence type="ECO:0000313" key="20">
    <source>
        <dbReference type="EMBL" id="SHK18804.1"/>
    </source>
</evidence>
<evidence type="ECO:0000256" key="15">
    <source>
        <dbReference type="PIRNR" id="PIRNR006769"/>
    </source>
</evidence>
<feature type="binding site" evidence="18">
    <location>
        <position position="49"/>
    </location>
    <ligand>
        <name>Zn(2+)</name>
        <dbReference type="ChEBI" id="CHEBI:29105"/>
        <note>catalytic</note>
    </ligand>
</feature>
<evidence type="ECO:0000256" key="17">
    <source>
        <dbReference type="PIRSR" id="PIRSR006769-2"/>
    </source>
</evidence>
<dbReference type="InterPro" id="IPR004794">
    <property type="entry name" value="Eubact_RibD"/>
</dbReference>
<dbReference type="GO" id="GO:0009231">
    <property type="term" value="P:riboflavin biosynthetic process"/>
    <property type="evidence" value="ECO:0007669"/>
    <property type="project" value="UniProtKB-UniPathway"/>
</dbReference>
<dbReference type="AlphaFoldDB" id="A0A1M6QER5"/>
<dbReference type="UniPathway" id="UPA00275">
    <property type="reaction ID" value="UER00401"/>
</dbReference>
<comment type="similarity">
    <text evidence="4 15">In the N-terminal section; belongs to the cytidine and deoxycytidylate deaminase family.</text>
</comment>
<dbReference type="EC" id="3.5.4.26" evidence="15"/>
<comment type="catalytic activity">
    <reaction evidence="13 15">
        <text>5-amino-6-(5-phospho-D-ribitylamino)uracil + NADP(+) = 5-amino-6-(5-phospho-D-ribosylamino)uracil + NADPH + H(+)</text>
        <dbReference type="Rhea" id="RHEA:17845"/>
        <dbReference type="ChEBI" id="CHEBI:15378"/>
        <dbReference type="ChEBI" id="CHEBI:57783"/>
        <dbReference type="ChEBI" id="CHEBI:58349"/>
        <dbReference type="ChEBI" id="CHEBI:58421"/>
        <dbReference type="ChEBI" id="CHEBI:58453"/>
        <dbReference type="EC" id="1.1.1.193"/>
    </reaction>
</comment>
<evidence type="ECO:0000256" key="3">
    <source>
        <dbReference type="ARBA" id="ARBA00004910"/>
    </source>
</evidence>
<dbReference type="PROSITE" id="PS00903">
    <property type="entry name" value="CYT_DCMP_DEAMINASES_1"/>
    <property type="match status" value="1"/>
</dbReference>
<feature type="binding site" evidence="17">
    <location>
        <position position="206"/>
    </location>
    <ligand>
        <name>substrate</name>
    </ligand>
</feature>
<feature type="binding site" evidence="17">
    <location>
        <position position="199"/>
    </location>
    <ligand>
        <name>NADP(+)</name>
        <dbReference type="ChEBI" id="CHEBI:58349"/>
    </ligand>
</feature>
<evidence type="ECO:0000256" key="4">
    <source>
        <dbReference type="ARBA" id="ARBA00005259"/>
    </source>
</evidence>
<proteinExistence type="inferred from homology"/>
<feature type="binding site" evidence="17">
    <location>
        <position position="195"/>
    </location>
    <ligand>
        <name>NADP(+)</name>
        <dbReference type="ChEBI" id="CHEBI:58349"/>
    </ligand>
</feature>
<dbReference type="STRING" id="1120989.SAMN02745227_01736"/>
<dbReference type="CDD" id="cd01284">
    <property type="entry name" value="Riboflavin_deaminase-reductase"/>
    <property type="match status" value="1"/>
</dbReference>
<keyword evidence="8 15" id="KW-0378">Hydrolase</keyword>
<gene>
    <name evidence="20" type="ORF">SAMN02745227_01736</name>
</gene>
<dbReference type="InterPro" id="IPR011549">
    <property type="entry name" value="RibD_C"/>
</dbReference>
<dbReference type="InterPro" id="IPR016192">
    <property type="entry name" value="APOBEC/CMP_deaminase_Zn-bd"/>
</dbReference>
<dbReference type="SUPFAM" id="SSF53927">
    <property type="entry name" value="Cytidine deaminase-like"/>
    <property type="match status" value="1"/>
</dbReference>
<dbReference type="Pfam" id="PF00383">
    <property type="entry name" value="dCMP_cyt_deam_1"/>
    <property type="match status" value="1"/>
</dbReference>
<dbReference type="InterPro" id="IPR002734">
    <property type="entry name" value="RibDG_C"/>
</dbReference>
<comment type="function">
    <text evidence="1 15">Converts 2,5-diamino-6-(ribosylamino)-4(3h)-pyrimidinone 5'-phosphate into 5-amino-6-(ribosylamino)-2,4(1h,3h)-pyrimidinedione 5'-phosphate.</text>
</comment>